<dbReference type="InterPro" id="IPR052986">
    <property type="entry name" value="VLIG_GTPase"/>
</dbReference>
<reference evidence="2 3" key="1">
    <citation type="submission" date="2022-01" db="EMBL/GenBank/DDBJ databases">
        <title>A high-quality chromosome-level genome assembly of rohu carp, Labeo rohita.</title>
        <authorList>
            <person name="Arick M.A. II"/>
            <person name="Hsu C.-Y."/>
            <person name="Magbanua Z."/>
            <person name="Pechanova O."/>
            <person name="Grover C."/>
            <person name="Miller E."/>
            <person name="Thrash A."/>
            <person name="Ezzel L."/>
            <person name="Alam S."/>
            <person name="Benzie J."/>
            <person name="Hamilton M."/>
            <person name="Karsi A."/>
            <person name="Lawrence M.L."/>
            <person name="Peterson D.G."/>
        </authorList>
    </citation>
    <scope>NUCLEOTIDE SEQUENCE [LARGE SCALE GENOMIC DNA]</scope>
    <source>
        <strain evidence="3">BAU-BD-2019</strain>
        <tissue evidence="2">Blood</tissue>
    </source>
</reference>
<dbReference type="EMBL" id="JACTAM010000019">
    <property type="protein sequence ID" value="KAI2653080.1"/>
    <property type="molecule type" value="Genomic_DNA"/>
</dbReference>
<feature type="domain" description="Up-regulator of cell proliferation-like" evidence="1">
    <location>
        <begin position="97"/>
        <end position="248"/>
    </location>
</feature>
<evidence type="ECO:0000259" key="1">
    <source>
        <dbReference type="Pfam" id="PF25496"/>
    </source>
</evidence>
<dbReference type="PANTHER" id="PTHR14819:SF9">
    <property type="entry name" value="UP-REGULATOR OF CELL PROLIFERATION-LIKE"/>
    <property type="match status" value="1"/>
</dbReference>
<dbReference type="Proteomes" id="UP000830375">
    <property type="component" value="Unassembled WGS sequence"/>
</dbReference>
<organism evidence="2 3">
    <name type="scientific">Labeo rohita</name>
    <name type="common">Indian major carp</name>
    <name type="synonym">Cyprinus rohita</name>
    <dbReference type="NCBI Taxonomy" id="84645"/>
    <lineage>
        <taxon>Eukaryota</taxon>
        <taxon>Metazoa</taxon>
        <taxon>Chordata</taxon>
        <taxon>Craniata</taxon>
        <taxon>Vertebrata</taxon>
        <taxon>Euteleostomi</taxon>
        <taxon>Actinopterygii</taxon>
        <taxon>Neopterygii</taxon>
        <taxon>Teleostei</taxon>
        <taxon>Ostariophysi</taxon>
        <taxon>Cypriniformes</taxon>
        <taxon>Cyprinidae</taxon>
        <taxon>Labeoninae</taxon>
        <taxon>Labeonini</taxon>
        <taxon>Labeo</taxon>
    </lineage>
</organism>
<protein>
    <submittedName>
        <fullName evidence="2">Up-regulator of cell proliferation</fullName>
    </submittedName>
</protein>
<sequence>MVLLDHNGGHHLTERHAVTFVTHGAKSVTVRSSCINPKYFDVVQQPIGTNNQHLAIFGAERVPRKWHVWSPYSMQEMALKMSVCQFSVPLLLPNLEGKINDIFKEPVALANLRGDISDFKVQFAFLSKISSAVFLFCDDLDSNQTFLESLQLGSKLVLVCTTNDQTSRNSLKQKLGQMKLKTHSAILKDGKMNDAEFVAKLKKAVAEILADSTKISIEKMSKIAEDLEIHVDENNTSLSKCKRKGNRITGDIKNIPEYKMKELPLQGKPWKEISKLEKEMCRLKRQENKTLSTTRVNLKVKSRI</sequence>
<proteinExistence type="predicted"/>
<dbReference type="Pfam" id="PF25496">
    <property type="entry name" value="URGCP"/>
    <property type="match status" value="1"/>
</dbReference>
<name>A0ABQ8LR09_LABRO</name>
<comment type="caution">
    <text evidence="2">The sequence shown here is derived from an EMBL/GenBank/DDBJ whole genome shotgun (WGS) entry which is preliminary data.</text>
</comment>
<dbReference type="PANTHER" id="PTHR14819">
    <property type="entry name" value="GTP-BINDING"/>
    <property type="match status" value="1"/>
</dbReference>
<evidence type="ECO:0000313" key="3">
    <source>
        <dbReference type="Proteomes" id="UP000830375"/>
    </source>
</evidence>
<evidence type="ECO:0000313" key="2">
    <source>
        <dbReference type="EMBL" id="KAI2653080.1"/>
    </source>
</evidence>
<gene>
    <name evidence="2" type="ORF">H4Q32_006441</name>
</gene>
<dbReference type="InterPro" id="IPR057365">
    <property type="entry name" value="URGCP"/>
</dbReference>
<accession>A0ABQ8LR09</accession>
<keyword evidence="3" id="KW-1185">Reference proteome</keyword>